<dbReference type="InterPro" id="IPR007197">
    <property type="entry name" value="rSAM"/>
</dbReference>
<name>A0A097QWS7_9EURY</name>
<dbReference type="SFLD" id="SFLDG01386">
    <property type="entry name" value="main_SPASM_domain-containing"/>
    <property type="match status" value="1"/>
</dbReference>
<keyword evidence="7" id="KW-0411">Iron-sulfur</keyword>
<dbReference type="KEGG" id="teu:TEU_11510"/>
<evidence type="ECO:0000256" key="6">
    <source>
        <dbReference type="ARBA" id="ARBA00023004"/>
    </source>
</evidence>
<evidence type="ECO:0000256" key="1">
    <source>
        <dbReference type="ARBA" id="ARBA00001966"/>
    </source>
</evidence>
<dbReference type="EMBL" id="CP008887">
    <property type="protein sequence ID" value="AIU70901.1"/>
    <property type="molecule type" value="Genomic_DNA"/>
</dbReference>
<evidence type="ECO:0000256" key="2">
    <source>
        <dbReference type="ARBA" id="ARBA00022485"/>
    </source>
</evidence>
<dbReference type="InterPro" id="IPR006638">
    <property type="entry name" value="Elp3/MiaA/NifB-like_rSAM"/>
</dbReference>
<dbReference type="Pfam" id="PF13186">
    <property type="entry name" value="SPASM"/>
    <property type="match status" value="1"/>
</dbReference>
<evidence type="ECO:0000313" key="10">
    <source>
        <dbReference type="Proteomes" id="UP000029980"/>
    </source>
</evidence>
<dbReference type="Pfam" id="PF04055">
    <property type="entry name" value="Radical_SAM"/>
    <property type="match status" value="1"/>
</dbReference>
<evidence type="ECO:0000256" key="4">
    <source>
        <dbReference type="ARBA" id="ARBA00022723"/>
    </source>
</evidence>
<dbReference type="SUPFAM" id="SSF102114">
    <property type="entry name" value="Radical SAM enzymes"/>
    <property type="match status" value="1"/>
</dbReference>
<evidence type="ECO:0000256" key="3">
    <source>
        <dbReference type="ARBA" id="ARBA00022691"/>
    </source>
</evidence>
<comment type="cofactor">
    <cofactor evidence="1">
        <name>[4Fe-4S] cluster</name>
        <dbReference type="ChEBI" id="CHEBI:49883"/>
    </cofactor>
</comment>
<organism evidence="9 10">
    <name type="scientific">Thermococcus eurythermalis</name>
    <dbReference type="NCBI Taxonomy" id="1505907"/>
    <lineage>
        <taxon>Archaea</taxon>
        <taxon>Methanobacteriati</taxon>
        <taxon>Methanobacteriota</taxon>
        <taxon>Thermococci</taxon>
        <taxon>Thermococcales</taxon>
        <taxon>Thermococcaceae</taxon>
        <taxon>Thermococcus</taxon>
    </lineage>
</organism>
<dbReference type="AlphaFoldDB" id="A0A097QWS7"/>
<keyword evidence="2" id="KW-0004">4Fe-4S</keyword>
<dbReference type="Proteomes" id="UP000029980">
    <property type="component" value="Chromosome"/>
</dbReference>
<keyword evidence="4" id="KW-0479">Metal-binding</keyword>
<keyword evidence="6" id="KW-0408">Iron</keyword>
<gene>
    <name evidence="9" type="ORF">TEU_11510</name>
</gene>
<dbReference type="GO" id="GO:0032324">
    <property type="term" value="P:molybdopterin cofactor biosynthetic process"/>
    <property type="evidence" value="ECO:0007669"/>
    <property type="project" value="UniProtKB-ARBA"/>
</dbReference>
<dbReference type="InterPro" id="IPR023885">
    <property type="entry name" value="4Fe4S-binding_SPASM_dom"/>
</dbReference>
<keyword evidence="10" id="KW-1185">Reference proteome</keyword>
<reference evidence="9 10" key="1">
    <citation type="journal article" date="2015" name="Int. J. Syst. Evol. Microbiol.">
        <title>Thermococcus eurythermalis sp. nov., a conditional piezophilic hyperthermophilic archaeon with a wide temperature range isolated from an oil-immersed chimney in the Guaymas Basin.</title>
        <authorList>
            <person name="Zhao W."/>
            <person name="Zeng X."/>
            <person name="Xiao X."/>
        </authorList>
    </citation>
    <scope>NUCLEOTIDE SEQUENCE [LARGE SCALE GENOMIC DNA]</scope>
    <source>
        <strain evidence="9 10">A501</strain>
    </source>
</reference>
<dbReference type="SMART" id="SM00729">
    <property type="entry name" value="Elp3"/>
    <property type="match status" value="1"/>
</dbReference>
<dbReference type="SFLD" id="SFLDS00029">
    <property type="entry name" value="Radical_SAM"/>
    <property type="match status" value="1"/>
</dbReference>
<dbReference type="STRING" id="1505907.TEU_11510"/>
<feature type="domain" description="Radical SAM core" evidence="8">
    <location>
        <begin position="175"/>
        <end position="394"/>
    </location>
</feature>
<dbReference type="InterPro" id="IPR000385">
    <property type="entry name" value="MoaA_NifB_PqqE_Fe-S-bd_CS"/>
</dbReference>
<dbReference type="SFLD" id="SFLDG01067">
    <property type="entry name" value="SPASM/twitch_domain_containing"/>
    <property type="match status" value="1"/>
</dbReference>
<dbReference type="PANTHER" id="PTHR11228">
    <property type="entry name" value="RADICAL SAM DOMAIN PROTEIN"/>
    <property type="match status" value="1"/>
</dbReference>
<dbReference type="HOGENOM" id="CLU_558554_0_0_2"/>
<dbReference type="InterPro" id="IPR013785">
    <property type="entry name" value="Aldolase_TIM"/>
</dbReference>
<dbReference type="InterPro" id="IPR050377">
    <property type="entry name" value="Radical_SAM_PqqE_MftC-like"/>
</dbReference>
<dbReference type="PANTHER" id="PTHR11228:SF7">
    <property type="entry name" value="PQQA PEPTIDE CYCLASE"/>
    <property type="match status" value="1"/>
</dbReference>
<evidence type="ECO:0000313" key="9">
    <source>
        <dbReference type="EMBL" id="AIU70901.1"/>
    </source>
</evidence>
<dbReference type="GO" id="GO:0016491">
    <property type="term" value="F:oxidoreductase activity"/>
    <property type="evidence" value="ECO:0007669"/>
    <property type="project" value="UniProtKB-KW"/>
</dbReference>
<dbReference type="PROSITE" id="PS01305">
    <property type="entry name" value="MOAA_NIFB_PQQE"/>
    <property type="match status" value="1"/>
</dbReference>
<evidence type="ECO:0000256" key="5">
    <source>
        <dbReference type="ARBA" id="ARBA00023002"/>
    </source>
</evidence>
<accession>A0A097QWS7</accession>
<proteinExistence type="predicted"/>
<protein>
    <recommendedName>
        <fullName evidence="8">Radical SAM core domain-containing protein</fullName>
    </recommendedName>
</protein>
<keyword evidence="3" id="KW-0949">S-adenosyl-L-methionine</keyword>
<dbReference type="Gene3D" id="3.20.20.70">
    <property type="entry name" value="Aldolase class I"/>
    <property type="match status" value="1"/>
</dbReference>
<keyword evidence="5" id="KW-0560">Oxidoreductase</keyword>
<dbReference type="GO" id="GO:0046872">
    <property type="term" value="F:metal ion binding"/>
    <property type="evidence" value="ECO:0007669"/>
    <property type="project" value="UniProtKB-KW"/>
</dbReference>
<evidence type="ECO:0000256" key="7">
    <source>
        <dbReference type="ARBA" id="ARBA00023014"/>
    </source>
</evidence>
<sequence>MNLHMWWESWKKLQKLGHVGTTMRMLEHFSSSHRFILKKVERGIYMKLSSIFSMPNEEFIKYLDGLLLRKENNGGLLFLPKLKAPVVVTDKGLEIAGYIKEHLITYGNLDYSALVNTLEYKGISNWELDSFLNAIKLALGEYGKYVVSINPNKTFSSKNYPKIGDPKISSIIPRPKSPIRLVWEITKNCNFSCNFCYVYGDKNVGKDLSFDEMCNIIKQASDMEVFYFVLLGGEPLLRKEFYSIIREIREYDMYSTVITNGYLIKQQLAALKLMPPMPVVVSLHGNPMDYAKYMNLDDLSIAKRIFNQIVENIRLLRSENIEVHIKSVVSTINIQNLWDHLVLLDSLGVSHVTLLHYLPIGKGAINNKPALLTPKMLVQFFEIVDKANRELDVSVDYRPFISIYAPALTPEFNYDNCPTGTMDLRIRYDGKVIQCSGVRDIFLGDLRQEPLKRIWEDALNRRDLTKCPFVSGRFPLELPEYSYHLLEE</sequence>
<dbReference type="CDD" id="cd01335">
    <property type="entry name" value="Radical_SAM"/>
    <property type="match status" value="1"/>
</dbReference>
<dbReference type="PROSITE" id="PS51918">
    <property type="entry name" value="RADICAL_SAM"/>
    <property type="match status" value="1"/>
</dbReference>
<dbReference type="InterPro" id="IPR058240">
    <property type="entry name" value="rSAM_sf"/>
</dbReference>
<dbReference type="GO" id="GO:0051539">
    <property type="term" value="F:4 iron, 4 sulfur cluster binding"/>
    <property type="evidence" value="ECO:0007669"/>
    <property type="project" value="UniProtKB-KW"/>
</dbReference>
<evidence type="ECO:0000259" key="8">
    <source>
        <dbReference type="PROSITE" id="PS51918"/>
    </source>
</evidence>